<reference evidence="7" key="1">
    <citation type="journal article" date="2020" name="J Insects Food Feed">
        <title>The yellow mealworm (Tenebrio molitor) genome: a resource for the emerging insects as food and feed industry.</title>
        <authorList>
            <person name="Eriksson T."/>
            <person name="Andere A."/>
            <person name="Kelstrup H."/>
            <person name="Emery V."/>
            <person name="Picard C."/>
        </authorList>
    </citation>
    <scope>NUCLEOTIDE SEQUENCE</scope>
    <source>
        <strain evidence="7">Stoneville</strain>
        <tissue evidence="7">Whole head</tissue>
    </source>
</reference>
<keyword evidence="8" id="KW-1185">Reference proteome</keyword>
<dbReference type="GO" id="GO:0000422">
    <property type="term" value="P:autophagy of mitochondrion"/>
    <property type="evidence" value="ECO:0007669"/>
    <property type="project" value="TreeGrafter"/>
</dbReference>
<comment type="caution">
    <text evidence="7">The sequence shown here is derived from an EMBL/GenBank/DDBJ whole genome shotgun (WGS) entry which is preliminary data.</text>
</comment>
<feature type="compositionally biased region" description="Polar residues" evidence="5">
    <location>
        <begin position="249"/>
        <end position="259"/>
    </location>
</feature>
<keyword evidence="3" id="KW-0418">Kinase</keyword>
<feature type="region of interest" description="Disordered" evidence="5">
    <location>
        <begin position="202"/>
        <end position="264"/>
    </location>
</feature>
<dbReference type="InterPro" id="IPR045269">
    <property type="entry name" value="Atg1-like"/>
</dbReference>
<dbReference type="GO" id="GO:0005524">
    <property type="term" value="F:ATP binding"/>
    <property type="evidence" value="ECO:0007669"/>
    <property type="project" value="UniProtKB-KW"/>
</dbReference>
<gene>
    <name evidence="7" type="ORF">GEV33_013810</name>
</gene>
<feature type="region of interest" description="Disordered" evidence="5">
    <location>
        <begin position="404"/>
        <end position="432"/>
    </location>
</feature>
<accession>A0A8J6H827</accession>
<dbReference type="SMART" id="SM00220">
    <property type="entry name" value="S_TKc"/>
    <property type="match status" value="1"/>
</dbReference>
<evidence type="ECO:0000256" key="4">
    <source>
        <dbReference type="ARBA" id="ARBA00022840"/>
    </source>
</evidence>
<dbReference type="GO" id="GO:0042594">
    <property type="term" value="P:response to starvation"/>
    <property type="evidence" value="ECO:0007669"/>
    <property type="project" value="TreeGrafter"/>
</dbReference>
<dbReference type="GO" id="GO:0010508">
    <property type="term" value="P:positive regulation of autophagy"/>
    <property type="evidence" value="ECO:0007669"/>
    <property type="project" value="TreeGrafter"/>
</dbReference>
<dbReference type="GO" id="GO:0000045">
    <property type="term" value="P:autophagosome assembly"/>
    <property type="evidence" value="ECO:0007669"/>
    <property type="project" value="TreeGrafter"/>
</dbReference>
<reference evidence="7" key="2">
    <citation type="submission" date="2021-08" db="EMBL/GenBank/DDBJ databases">
        <authorList>
            <person name="Eriksson T."/>
        </authorList>
    </citation>
    <scope>NUCLEOTIDE SEQUENCE</scope>
    <source>
        <strain evidence="7">Stoneville</strain>
        <tissue evidence="7">Whole head</tissue>
    </source>
</reference>
<dbReference type="Gene3D" id="1.10.510.10">
    <property type="entry name" value="Transferase(Phosphotransferase) domain 1"/>
    <property type="match status" value="1"/>
</dbReference>
<dbReference type="GO" id="GO:0005829">
    <property type="term" value="C:cytosol"/>
    <property type="evidence" value="ECO:0007669"/>
    <property type="project" value="TreeGrafter"/>
</dbReference>
<keyword evidence="1" id="KW-0808">Transferase</keyword>
<evidence type="ECO:0000313" key="7">
    <source>
        <dbReference type="EMBL" id="KAH0808983.1"/>
    </source>
</evidence>
<evidence type="ECO:0000259" key="6">
    <source>
        <dbReference type="PROSITE" id="PS50011"/>
    </source>
</evidence>
<keyword evidence="2" id="KW-0547">Nucleotide-binding</keyword>
<evidence type="ECO:0000313" key="8">
    <source>
        <dbReference type="Proteomes" id="UP000719412"/>
    </source>
</evidence>
<dbReference type="FunFam" id="1.10.510.10:FF:000493">
    <property type="entry name" value="serine/threonine-protein kinase unc-51 isoform X2"/>
    <property type="match status" value="1"/>
</dbReference>
<organism evidence="7 8">
    <name type="scientific">Tenebrio molitor</name>
    <name type="common">Yellow mealworm beetle</name>
    <dbReference type="NCBI Taxonomy" id="7067"/>
    <lineage>
        <taxon>Eukaryota</taxon>
        <taxon>Metazoa</taxon>
        <taxon>Ecdysozoa</taxon>
        <taxon>Arthropoda</taxon>
        <taxon>Hexapoda</taxon>
        <taxon>Insecta</taxon>
        <taxon>Pterygota</taxon>
        <taxon>Neoptera</taxon>
        <taxon>Endopterygota</taxon>
        <taxon>Coleoptera</taxon>
        <taxon>Polyphaga</taxon>
        <taxon>Cucujiformia</taxon>
        <taxon>Tenebrionidae</taxon>
        <taxon>Tenebrio</taxon>
    </lineage>
</organism>
<proteinExistence type="predicted"/>
<feature type="region of interest" description="Disordered" evidence="5">
    <location>
        <begin position="458"/>
        <end position="482"/>
    </location>
</feature>
<dbReference type="AlphaFoldDB" id="A0A8J6H827"/>
<dbReference type="InterPro" id="IPR048941">
    <property type="entry name" value="ATG1-like_MIT2"/>
</dbReference>
<evidence type="ECO:0000256" key="2">
    <source>
        <dbReference type="ARBA" id="ARBA00022741"/>
    </source>
</evidence>
<dbReference type="GO" id="GO:0061709">
    <property type="term" value="P:reticulophagy"/>
    <property type="evidence" value="ECO:0007669"/>
    <property type="project" value="TreeGrafter"/>
</dbReference>
<evidence type="ECO:0000256" key="5">
    <source>
        <dbReference type="SAM" id="MobiDB-lite"/>
    </source>
</evidence>
<dbReference type="Proteomes" id="UP000719412">
    <property type="component" value="Unassembled WGS sequence"/>
</dbReference>
<evidence type="ECO:0000256" key="3">
    <source>
        <dbReference type="ARBA" id="ARBA00022777"/>
    </source>
</evidence>
<dbReference type="EMBL" id="JABDTM020028415">
    <property type="protein sequence ID" value="KAH0808983.1"/>
    <property type="molecule type" value="Genomic_DNA"/>
</dbReference>
<name>A0A8J6H827_TENMO</name>
<dbReference type="InterPro" id="IPR011009">
    <property type="entry name" value="Kinase-like_dom_sf"/>
</dbReference>
<dbReference type="SUPFAM" id="SSF56112">
    <property type="entry name" value="Protein kinase-like (PK-like)"/>
    <property type="match status" value="1"/>
</dbReference>
<feature type="domain" description="Protein kinase" evidence="6">
    <location>
        <begin position="1"/>
        <end position="196"/>
    </location>
</feature>
<dbReference type="PROSITE" id="PS50011">
    <property type="entry name" value="PROTEIN_KINASE_DOM"/>
    <property type="match status" value="1"/>
</dbReference>
<dbReference type="GO" id="GO:0034045">
    <property type="term" value="C:phagophore assembly site membrane"/>
    <property type="evidence" value="ECO:0007669"/>
    <property type="project" value="TreeGrafter"/>
</dbReference>
<dbReference type="InterPro" id="IPR000719">
    <property type="entry name" value="Prot_kinase_dom"/>
</dbReference>
<dbReference type="Pfam" id="PF21127">
    <property type="entry name" value="ATG1-like_MIT2"/>
    <property type="match status" value="1"/>
</dbReference>
<dbReference type="Pfam" id="PF00069">
    <property type="entry name" value="Pkinase"/>
    <property type="match status" value="1"/>
</dbReference>
<dbReference type="GO" id="GO:0004674">
    <property type="term" value="F:protein serine/threonine kinase activity"/>
    <property type="evidence" value="ECO:0007669"/>
    <property type="project" value="InterPro"/>
</dbReference>
<feature type="compositionally biased region" description="Low complexity" evidence="5">
    <location>
        <begin position="464"/>
        <end position="480"/>
    </location>
</feature>
<sequence length="729" mass="80717">MFIKINRYWKIQYCKGGDLADYLNAKGTLSEDTIRLFLIQLAGAMKALSAKGIVHRDLKPQNILISYDVPNPQPSQIKLKIADFGFARFLQDGVMAATLCGSPMYMAPEVILALQYDAKADLWSIGTIVFQCLTGKAPFQANTPQALKQIYDTTMNLVPKIPHGTSPELTELLLGLLKRNAKERLNFDQFFNHKFLKRAETPKANSPLQADVPLPIGTPPSATNLPTSSSPKPVRGASSISQPDPPESPRSTRIALSSSPEDDYVIVSRNIPDQSTESVELEKQFKVTTTTTATVRTPPSMPCGPVVSPVRPSFLPVLEPVPVPTMKDAYMQMTSQTDKKDEPHTPNKVKNSLDVTEPTVALTVVNSNVPRSQPISMKRSETRPIQNDIDISSLSPPSVKFVIGTPPGGRRRSTSGGSLCETPPPTNFWTPVAKTAPANYSPLRRSGTSPPRMSGPLARMPILSSPNLNNENNNPNRSPNMPYCTRAVTLPEISEIRNYAFFNDSYEQHPITFLAPELPEETLLEKEHNETLAKINFVLALSNCILDLAATRSTPIGALHDSVQLQSQIQNELVKRAERFVLLVRALQLLGSGLALATSQMKSGQLRPSSKVKNVMSSLNSKFRTTLVECKQLNSPEVMERVTNITADKLLYEHAVQICQTAALEELFNNPQQCFERYQTAQILLHSLSQQVPQQDRALLMKYKEAVEKRLYVLQQKGYVYSTDLSQIN</sequence>
<feature type="compositionally biased region" description="Polar residues" evidence="5">
    <location>
        <begin position="220"/>
        <end position="231"/>
    </location>
</feature>
<protein>
    <recommendedName>
        <fullName evidence="6">Protein kinase domain-containing protein</fullName>
    </recommendedName>
</protein>
<dbReference type="PROSITE" id="PS00108">
    <property type="entry name" value="PROTEIN_KINASE_ST"/>
    <property type="match status" value="1"/>
</dbReference>
<dbReference type="GO" id="GO:0034727">
    <property type="term" value="P:piecemeal microautophagy of the nucleus"/>
    <property type="evidence" value="ECO:0007669"/>
    <property type="project" value="TreeGrafter"/>
</dbReference>
<dbReference type="PANTHER" id="PTHR24348:SF22">
    <property type="entry name" value="NON-SPECIFIC SERINE_THREONINE PROTEIN KINASE"/>
    <property type="match status" value="1"/>
</dbReference>
<dbReference type="GO" id="GO:0048675">
    <property type="term" value="P:axon extension"/>
    <property type="evidence" value="ECO:0007669"/>
    <property type="project" value="TreeGrafter"/>
</dbReference>
<keyword evidence="4" id="KW-0067">ATP-binding</keyword>
<dbReference type="InterPro" id="IPR008271">
    <property type="entry name" value="Ser/Thr_kinase_AS"/>
</dbReference>
<dbReference type="GO" id="GO:0005776">
    <property type="term" value="C:autophagosome"/>
    <property type="evidence" value="ECO:0007669"/>
    <property type="project" value="TreeGrafter"/>
</dbReference>
<evidence type="ECO:0000256" key="1">
    <source>
        <dbReference type="ARBA" id="ARBA00022679"/>
    </source>
</evidence>
<dbReference type="PANTHER" id="PTHR24348">
    <property type="entry name" value="SERINE/THREONINE-PROTEIN KINASE UNC-51-RELATED"/>
    <property type="match status" value="1"/>
</dbReference>